<keyword evidence="1" id="KW-0677">Repeat</keyword>
<keyword evidence="2 3" id="KW-0802">TPR repeat</keyword>
<sequence length="221" mass="24212">MRLTNRHFGNKRDTLLVVFALAAALLAGCAGTPTDPAAASDTPVTTDASGKRVPGPNPYLAEAGSVPAGAQQGINRARDYFVQQQYAAAETELQQVVTQWPGLSGAWLNLAKVQLKLNNLEAAEASLNQATTANANNVFAWNTLGVFLRDQGRFEEAQVAYESALAHWPDFAAAHRNLGILFDLYLHQPERALHHYREARALEPEEDRVLAGWIVDLERRL</sequence>
<feature type="chain" id="PRO_5045048657" evidence="5">
    <location>
        <begin position="30"/>
        <end position="221"/>
    </location>
</feature>
<evidence type="ECO:0000313" key="6">
    <source>
        <dbReference type="EMBL" id="MBN8429788.1"/>
    </source>
</evidence>
<dbReference type="EMBL" id="JAEKJR010000001">
    <property type="protein sequence ID" value="MBN8429788.1"/>
    <property type="molecule type" value="Genomic_DNA"/>
</dbReference>
<evidence type="ECO:0000256" key="2">
    <source>
        <dbReference type="ARBA" id="ARBA00022803"/>
    </source>
</evidence>
<dbReference type="InterPro" id="IPR051685">
    <property type="entry name" value="Ycf3/AcsC/BcsC/TPR_MFPF"/>
</dbReference>
<dbReference type="InterPro" id="IPR011990">
    <property type="entry name" value="TPR-like_helical_dom_sf"/>
</dbReference>
<organism evidence="6 7">
    <name type="scientific">Microbulbifer salipaludis</name>
    <dbReference type="NCBI Taxonomy" id="187980"/>
    <lineage>
        <taxon>Bacteria</taxon>
        <taxon>Pseudomonadati</taxon>
        <taxon>Pseudomonadota</taxon>
        <taxon>Gammaproteobacteria</taxon>
        <taxon>Cellvibrionales</taxon>
        <taxon>Microbulbiferaceae</taxon>
        <taxon>Microbulbifer</taxon>
    </lineage>
</organism>
<keyword evidence="7" id="KW-1185">Reference proteome</keyword>
<gene>
    <name evidence="6" type="ORF">JF535_02870</name>
</gene>
<comment type="caution">
    <text evidence="6">The sequence shown here is derived from an EMBL/GenBank/DDBJ whole genome shotgun (WGS) entry which is preliminary data.</text>
</comment>
<dbReference type="Gene3D" id="1.25.40.10">
    <property type="entry name" value="Tetratricopeptide repeat domain"/>
    <property type="match status" value="1"/>
</dbReference>
<dbReference type="PROSITE" id="PS51257">
    <property type="entry name" value="PROKAR_LIPOPROTEIN"/>
    <property type="match status" value="1"/>
</dbReference>
<dbReference type="SUPFAM" id="SSF48452">
    <property type="entry name" value="TPR-like"/>
    <property type="match status" value="1"/>
</dbReference>
<reference evidence="6 7" key="1">
    <citation type="submission" date="2020-12" db="EMBL/GenBank/DDBJ databases">
        <title>Oil enriched cultivation method for isolating marine PHA-producing bacteria.</title>
        <authorList>
            <person name="Zheng W."/>
            <person name="Yu S."/>
            <person name="Huang Y."/>
        </authorList>
    </citation>
    <scope>NUCLEOTIDE SEQUENCE [LARGE SCALE GENOMIC DNA]</scope>
    <source>
        <strain evidence="6 7">SN0-2</strain>
    </source>
</reference>
<proteinExistence type="predicted"/>
<dbReference type="Proteomes" id="UP000664293">
    <property type="component" value="Unassembled WGS sequence"/>
</dbReference>
<dbReference type="Pfam" id="PF13432">
    <property type="entry name" value="TPR_16"/>
    <property type="match status" value="1"/>
</dbReference>
<evidence type="ECO:0000313" key="7">
    <source>
        <dbReference type="Proteomes" id="UP000664293"/>
    </source>
</evidence>
<dbReference type="Pfam" id="PF14559">
    <property type="entry name" value="TPR_19"/>
    <property type="match status" value="1"/>
</dbReference>
<dbReference type="RefSeq" id="WP_206998866.1">
    <property type="nucleotide sequence ID" value="NZ_JAEKJR010000001.1"/>
</dbReference>
<accession>A0ABS3E3A0</accession>
<dbReference type="PANTHER" id="PTHR44943">
    <property type="entry name" value="CELLULOSE SYNTHASE OPERON PROTEIN C"/>
    <property type="match status" value="1"/>
</dbReference>
<dbReference type="SMART" id="SM00028">
    <property type="entry name" value="TPR"/>
    <property type="match status" value="4"/>
</dbReference>
<evidence type="ECO:0000256" key="1">
    <source>
        <dbReference type="ARBA" id="ARBA00022737"/>
    </source>
</evidence>
<evidence type="ECO:0000256" key="3">
    <source>
        <dbReference type="PROSITE-ProRule" id="PRU00339"/>
    </source>
</evidence>
<dbReference type="PROSITE" id="PS50005">
    <property type="entry name" value="TPR"/>
    <property type="match status" value="1"/>
</dbReference>
<dbReference type="InterPro" id="IPR019734">
    <property type="entry name" value="TPR_rpt"/>
</dbReference>
<name>A0ABS3E3A0_9GAMM</name>
<dbReference type="PANTHER" id="PTHR44943:SF4">
    <property type="entry name" value="TPR REPEAT-CONTAINING PROTEIN MJ0798"/>
    <property type="match status" value="1"/>
</dbReference>
<protein>
    <submittedName>
        <fullName evidence="6">Tetratricopeptide repeat protein</fullName>
    </submittedName>
</protein>
<evidence type="ECO:0000256" key="5">
    <source>
        <dbReference type="SAM" id="SignalP"/>
    </source>
</evidence>
<feature type="repeat" description="TPR" evidence="3">
    <location>
        <begin position="138"/>
        <end position="171"/>
    </location>
</feature>
<evidence type="ECO:0000256" key="4">
    <source>
        <dbReference type="SAM" id="MobiDB-lite"/>
    </source>
</evidence>
<keyword evidence="5" id="KW-0732">Signal</keyword>
<feature type="signal peptide" evidence="5">
    <location>
        <begin position="1"/>
        <end position="29"/>
    </location>
</feature>
<feature type="region of interest" description="Disordered" evidence="4">
    <location>
        <begin position="34"/>
        <end position="58"/>
    </location>
</feature>